<feature type="chain" id="PRO_5015184720" evidence="7">
    <location>
        <begin position="20"/>
        <end position="1799"/>
    </location>
</feature>
<comment type="subcellular location">
    <subcellularLocation>
        <location evidence="1">Cytoplasm</location>
        <location evidence="1">Cytoskeleton</location>
        <location evidence="1">Cilium axoneme</location>
    </subcellularLocation>
</comment>
<evidence type="ECO:0000259" key="8">
    <source>
        <dbReference type="PROSITE" id="PS50011"/>
    </source>
</evidence>
<keyword evidence="7" id="KW-0732">Signal</keyword>
<name>A0A2P6TIU7_CHLSO</name>
<dbReference type="SUPFAM" id="SSF51445">
    <property type="entry name" value="(Trans)glycosidases"/>
    <property type="match status" value="1"/>
</dbReference>
<evidence type="ECO:0000313" key="9">
    <source>
        <dbReference type="EMBL" id="PRW39167.1"/>
    </source>
</evidence>
<dbReference type="PROSITE" id="PS50011">
    <property type="entry name" value="PROTEIN_KINASE_DOM"/>
    <property type="match status" value="2"/>
</dbReference>
<dbReference type="PANTHER" id="PTHR48056">
    <property type="entry name" value="LRR RECEPTOR-LIKE SERINE/THREONINE-PROTEIN KINASE-RELATED"/>
    <property type="match status" value="1"/>
</dbReference>
<reference evidence="9 10" key="1">
    <citation type="journal article" date="2018" name="Plant J.">
        <title>Genome sequences of Chlorella sorokiniana UTEX 1602 and Micractinium conductrix SAG 241.80: implications to maltose excretion by a green alga.</title>
        <authorList>
            <person name="Arriola M.B."/>
            <person name="Velmurugan N."/>
            <person name="Zhang Y."/>
            <person name="Plunkett M.H."/>
            <person name="Hondzo H."/>
            <person name="Barney B.M."/>
        </authorList>
    </citation>
    <scope>NUCLEOTIDE SEQUENCE [LARGE SCALE GENOMIC DNA]</scope>
    <source>
        <strain evidence="10">UTEX 1602</strain>
    </source>
</reference>
<dbReference type="InterPro" id="IPR000719">
    <property type="entry name" value="Prot_kinase_dom"/>
</dbReference>
<dbReference type="SUPFAM" id="SSF56112">
    <property type="entry name" value="Protein kinase-like (PK-like)"/>
    <property type="match status" value="2"/>
</dbReference>
<dbReference type="Gene3D" id="1.10.510.10">
    <property type="entry name" value="Transferase(Phosphotransferase) domain 1"/>
    <property type="match status" value="2"/>
</dbReference>
<evidence type="ECO:0000256" key="1">
    <source>
        <dbReference type="ARBA" id="ARBA00004430"/>
    </source>
</evidence>
<evidence type="ECO:0000313" key="10">
    <source>
        <dbReference type="Proteomes" id="UP000239899"/>
    </source>
</evidence>
<feature type="signal peptide" evidence="7">
    <location>
        <begin position="1"/>
        <end position="19"/>
    </location>
</feature>
<keyword evidence="2" id="KW-0433">Leucine-rich repeat</keyword>
<keyword evidence="9" id="KW-0675">Receptor</keyword>
<keyword evidence="10" id="KW-1185">Reference proteome</keyword>
<dbReference type="EMBL" id="LHPG02000014">
    <property type="protein sequence ID" value="PRW39167.1"/>
    <property type="molecule type" value="Genomic_DNA"/>
</dbReference>
<dbReference type="GO" id="GO:0004672">
    <property type="term" value="F:protein kinase activity"/>
    <property type="evidence" value="ECO:0007669"/>
    <property type="project" value="InterPro"/>
</dbReference>
<dbReference type="OrthoDB" id="1668230at2759"/>
<dbReference type="SUPFAM" id="SSF52047">
    <property type="entry name" value="RNI-like"/>
    <property type="match status" value="1"/>
</dbReference>
<evidence type="ECO:0000256" key="7">
    <source>
        <dbReference type="SAM" id="SignalP"/>
    </source>
</evidence>
<dbReference type="PANTHER" id="PTHR48056:SF81">
    <property type="entry name" value="RECEPTOR PROTEIN-TYROSINE KINASE CEPR1"/>
    <property type="match status" value="1"/>
</dbReference>
<dbReference type="InterPro" id="IPR017853">
    <property type="entry name" value="GH"/>
</dbReference>
<sequence>MGRPRLLLWAAAALWLTLAGSTEDASTAERRALLRFRDSTSGWERLEAAAGPGGLPGWAADSPLHHCQWGGVACCSVKDHVADALGGSPAEAAGPPPAADLEHLRDLPWLVMLELSGIALSMPSVERLLQPRKPPLQLWSLVLQRASLNAPLPPALLQVPSLREMDLSFAGVQGPLPPQRHCSLQHLNLAGNWELTGALPQALLLNPSNTAALELQALAERGTTFCDVLHLNLSSTGISGQLPELPDNTASSLATLDLSNTRLGSTLPSNWPFNAPYLFYLDLTNASLRGTVPPSWWDDILNERKLGPRTPDFLYLGGNQLTGAVPLGWAAIFTPGDSIRSRQEASSAHRTISDLQARVASHRHVTMLEMIGIRDAYVTTYRMRYRSEQHILRTALFPGNERLCLQPGQALGLVQARPLMLGRTSRSMVMLGQLEGVGEVAVKALHISPQLLAAARREVRLLHRCANRHPNLVQLHGLCHTHPFLLVVTELCAGGDLQSLLHMPEMRWHARGAGVALDVCRGVAFMHSQGVVWADCKPGNVLLTADWQAKVTDLGTSRLLRGNSTAQSSATPAYAAPEQLLNGRVGLPSDVFSLGLLLHDLCTGEQPALISTGGMASYRRSLEPGRDCPVEVAQLIERCKAPLSADRPSAAAGPAPSADLEPLRDLPWLVMLELSGIAVSMHSVERLVQPREPRLQLYSLVLRRASLNAPLPPALLQAKSLRELDLSFSGIRGPLPPQRRCTFQRINLAGNWQLSGPLPQALLLTPNGTEAAQIKAMSERGTDFCDLLHLNLSSTGISGQLPELPDGSASSLATLDLSNTRLDSILPASWPFNAPYLFYLDLTNASMRGEVPPSWCGDVENNRKLGAKTPDFLYLGSNHFTGSVPLDWAAAFTPGDSMTYRNQAAAVGQGIADLLARVASHRHISMRVMIRFRDVYVTTYRLQYRSEKVSLRIALYPGNERLCLQPDQTLGLVQERVQILPIYQTLLDRLCQNGSGGGELRSRVGSASLLALMVLLSVAVLAGAAHLQHGSLSRRWCHLRRWWRAGYMPARRDGIASQSPDKEASWRSAAPTAAAAAAATAAAAAAAAATPGGSLELQVRPGQRMGAVLQAIELAQASARASSGRSTQRDSWHSQQAQQVQQAQQSVQEDSMPLSQEQQEQQQHEEAEQAWQDLHPAPVPADAKVPPLPPLPLLPSTALVLPQHEGQPLMLGRTSRSMVMLGRLEGVGEVAVKALHISPQLLAAARREVRLLHRCANRHPNLVQLHGLCHTHPFLLVVTELCAGGDLHSLLHLPEMRWHARGAGVALDVCRGVAFMHSQGVVWGDCKPGNVLLTADWQAKVTDLGTSRLLCGNSTAQSSATPAYAAPEQLLNGRVGLPSDVFSLGLLLHDLCTGEQPALVSTGGMASYRRPLEPGRDCPVEVAQLIERCKAPLPADRPTAAALLPAVLLAVGLLASAWAAAAAPPPPMDCFDCPWLELPLDEWTALAGNSSRSETLPWGQVVTLHPMDYRRLGEELCECVLDSLEGPLGTHQLPQHYVRSEGTQFVLHGTPLRFSGFNAAQALSWAASGDPRLLDNLEELFADAAALGLKMSEPPWVTLQPEPGVLNETVLQWLAANGATWPICFGQDWAEISRLPHIGYSSAHMYQSMRGSWDDATRSECGWECAMSWFKVWLQAHIQASGEAIGKPFVLEEWGKQWSEQRHVQAGAVAPPFEAAEELRKAMPPEEKQWLADVEAMQAAFRHDALAQLCMAQVKQEFASLFSGYSSNSTLDIVRGMVADATEPPAGNISSVAAADGGP</sequence>
<dbReference type="Gene3D" id="3.20.20.80">
    <property type="entry name" value="Glycosidases"/>
    <property type="match status" value="2"/>
</dbReference>
<proteinExistence type="predicted"/>
<evidence type="ECO:0000256" key="2">
    <source>
        <dbReference type="ARBA" id="ARBA00022614"/>
    </source>
</evidence>
<feature type="domain" description="Protein kinase" evidence="8">
    <location>
        <begin position="1205"/>
        <end position="1449"/>
    </location>
</feature>
<dbReference type="GO" id="GO:0005524">
    <property type="term" value="F:ATP binding"/>
    <property type="evidence" value="ECO:0007669"/>
    <property type="project" value="UniProtKB-KW"/>
</dbReference>
<evidence type="ECO:0000256" key="3">
    <source>
        <dbReference type="ARBA" id="ARBA00022737"/>
    </source>
</evidence>
<keyword evidence="4" id="KW-0547">Nucleotide-binding</keyword>
<dbReference type="Proteomes" id="UP000239899">
    <property type="component" value="Unassembled WGS sequence"/>
</dbReference>
<dbReference type="SUPFAM" id="SSF52058">
    <property type="entry name" value="L domain-like"/>
    <property type="match status" value="1"/>
</dbReference>
<evidence type="ECO:0000256" key="4">
    <source>
        <dbReference type="ARBA" id="ARBA00022741"/>
    </source>
</evidence>
<comment type="caution">
    <text evidence="9">The sequence shown here is derived from an EMBL/GenBank/DDBJ whole genome shotgun (WGS) entry which is preliminary data.</text>
</comment>
<evidence type="ECO:0000256" key="5">
    <source>
        <dbReference type="ARBA" id="ARBA00022840"/>
    </source>
</evidence>
<feature type="domain" description="Protein kinase" evidence="8">
    <location>
        <begin position="415"/>
        <end position="669"/>
    </location>
</feature>
<protein>
    <submittedName>
        <fullName evidence="9">Serine threonine-kinase receptor isoform B</fullName>
    </submittedName>
</protein>
<dbReference type="Pfam" id="PF00069">
    <property type="entry name" value="Pkinase"/>
    <property type="match status" value="2"/>
</dbReference>
<evidence type="ECO:0000256" key="6">
    <source>
        <dbReference type="SAM" id="MobiDB-lite"/>
    </source>
</evidence>
<dbReference type="GO" id="GO:0005930">
    <property type="term" value="C:axoneme"/>
    <property type="evidence" value="ECO:0007669"/>
    <property type="project" value="UniProtKB-SubCell"/>
</dbReference>
<dbReference type="InterPro" id="IPR050647">
    <property type="entry name" value="Plant_LRR-RLKs"/>
</dbReference>
<gene>
    <name evidence="9" type="ORF">C2E21_7121</name>
</gene>
<feature type="compositionally biased region" description="Low complexity" evidence="6">
    <location>
        <begin position="1134"/>
        <end position="1148"/>
    </location>
</feature>
<keyword evidence="5" id="KW-0067">ATP-binding</keyword>
<dbReference type="Gene3D" id="3.80.10.10">
    <property type="entry name" value="Ribonuclease Inhibitor"/>
    <property type="match status" value="3"/>
</dbReference>
<dbReference type="InterPro" id="IPR011009">
    <property type="entry name" value="Kinase-like_dom_sf"/>
</dbReference>
<dbReference type="InterPro" id="IPR032675">
    <property type="entry name" value="LRR_dom_sf"/>
</dbReference>
<feature type="region of interest" description="Disordered" evidence="6">
    <location>
        <begin position="1120"/>
        <end position="1169"/>
    </location>
</feature>
<keyword evidence="3" id="KW-0677">Repeat</keyword>
<accession>A0A2P6TIU7</accession>
<organism evidence="9 10">
    <name type="scientific">Chlorella sorokiniana</name>
    <name type="common">Freshwater green alga</name>
    <dbReference type="NCBI Taxonomy" id="3076"/>
    <lineage>
        <taxon>Eukaryota</taxon>
        <taxon>Viridiplantae</taxon>
        <taxon>Chlorophyta</taxon>
        <taxon>core chlorophytes</taxon>
        <taxon>Trebouxiophyceae</taxon>
        <taxon>Chlorellales</taxon>
        <taxon>Chlorellaceae</taxon>
        <taxon>Chlorella clade</taxon>
        <taxon>Chlorella</taxon>
    </lineage>
</organism>